<evidence type="ECO:0000256" key="1">
    <source>
        <dbReference type="SAM" id="Coils"/>
    </source>
</evidence>
<protein>
    <submittedName>
        <fullName evidence="2">Uncharacterized protein</fullName>
    </submittedName>
</protein>
<dbReference type="OrthoDB" id="10615411at2759"/>
<evidence type="ECO:0000313" key="2">
    <source>
        <dbReference type="EMBL" id="PON45601.1"/>
    </source>
</evidence>
<accession>A0A2P5B9Z5</accession>
<keyword evidence="3" id="KW-1185">Reference proteome</keyword>
<gene>
    <name evidence="2" type="ORF">TorRG33x02_328360</name>
</gene>
<comment type="caution">
    <text evidence="2">The sequence shown here is derived from an EMBL/GenBank/DDBJ whole genome shotgun (WGS) entry which is preliminary data.</text>
</comment>
<name>A0A2P5B9Z5_TREOI</name>
<feature type="coiled-coil region" evidence="1">
    <location>
        <begin position="193"/>
        <end position="258"/>
    </location>
</feature>
<dbReference type="AlphaFoldDB" id="A0A2P5B9Z5"/>
<dbReference type="Proteomes" id="UP000237000">
    <property type="component" value="Unassembled WGS sequence"/>
</dbReference>
<dbReference type="EMBL" id="JXTC01000569">
    <property type="protein sequence ID" value="PON45601.1"/>
    <property type="molecule type" value="Genomic_DNA"/>
</dbReference>
<organism evidence="2 3">
    <name type="scientific">Trema orientale</name>
    <name type="common">Charcoal tree</name>
    <name type="synonym">Celtis orientalis</name>
    <dbReference type="NCBI Taxonomy" id="63057"/>
    <lineage>
        <taxon>Eukaryota</taxon>
        <taxon>Viridiplantae</taxon>
        <taxon>Streptophyta</taxon>
        <taxon>Embryophyta</taxon>
        <taxon>Tracheophyta</taxon>
        <taxon>Spermatophyta</taxon>
        <taxon>Magnoliopsida</taxon>
        <taxon>eudicotyledons</taxon>
        <taxon>Gunneridae</taxon>
        <taxon>Pentapetalae</taxon>
        <taxon>rosids</taxon>
        <taxon>fabids</taxon>
        <taxon>Rosales</taxon>
        <taxon>Cannabaceae</taxon>
        <taxon>Trema</taxon>
    </lineage>
</organism>
<keyword evidence="1" id="KW-0175">Coiled coil</keyword>
<reference evidence="3" key="1">
    <citation type="submission" date="2016-06" db="EMBL/GenBank/DDBJ databases">
        <title>Parallel loss of symbiosis genes in relatives of nitrogen-fixing non-legume Parasponia.</title>
        <authorList>
            <person name="Van Velzen R."/>
            <person name="Holmer R."/>
            <person name="Bu F."/>
            <person name="Rutten L."/>
            <person name="Van Zeijl A."/>
            <person name="Liu W."/>
            <person name="Santuari L."/>
            <person name="Cao Q."/>
            <person name="Sharma T."/>
            <person name="Shen D."/>
            <person name="Roswanjaya Y."/>
            <person name="Wardhani T."/>
            <person name="Kalhor M.S."/>
            <person name="Jansen J."/>
            <person name="Van den Hoogen J."/>
            <person name="Gungor B."/>
            <person name="Hartog M."/>
            <person name="Hontelez J."/>
            <person name="Verver J."/>
            <person name="Yang W.-C."/>
            <person name="Schijlen E."/>
            <person name="Repin R."/>
            <person name="Schilthuizen M."/>
            <person name="Schranz E."/>
            <person name="Heidstra R."/>
            <person name="Miyata K."/>
            <person name="Fedorova E."/>
            <person name="Kohlen W."/>
            <person name="Bisseling T."/>
            <person name="Smit S."/>
            <person name="Geurts R."/>
        </authorList>
    </citation>
    <scope>NUCLEOTIDE SEQUENCE [LARGE SCALE GENOMIC DNA]</scope>
    <source>
        <strain evidence="3">cv. RG33-2</strain>
    </source>
</reference>
<proteinExistence type="predicted"/>
<sequence>MAKTVNSDGTKEMEKENWEVKSAASKFTASKYESKIKRDDLLESINLTLNGWAILTTLRIIYHKLGFDGPSAKEIGYMCELKAPALPASSSNPTPIILVNELTKKKGKAMAIDEPAPKKQNIEASGGGGFIKDVRKLSKKDSKSRLVLHHKEGLSASLEDTSFYALKDINENTPIVTAAYDNQKKTNDVANKLADRENKLTQAEIARDDYKAKLDNAIIQLKELDRAKKRAKDRMKKVEEAENKLKAIEEVNKNFEKKIE</sequence>
<dbReference type="InParanoid" id="A0A2P5B9Z5"/>
<evidence type="ECO:0000313" key="3">
    <source>
        <dbReference type="Proteomes" id="UP000237000"/>
    </source>
</evidence>